<evidence type="ECO:0000259" key="2">
    <source>
        <dbReference type="Pfam" id="PF22768"/>
    </source>
</evidence>
<dbReference type="Pfam" id="PF22768">
    <property type="entry name" value="SPP1_Dit"/>
    <property type="match status" value="1"/>
</dbReference>
<evidence type="ECO:0000313" key="3">
    <source>
        <dbReference type="EMBL" id="KAB2328924.1"/>
    </source>
</evidence>
<dbReference type="InterPro" id="IPR054738">
    <property type="entry name" value="Siphovirus-type_tail_C"/>
</dbReference>
<keyword evidence="4" id="KW-1185">Reference proteome</keyword>
<accession>A0A6L3UY07</accession>
<sequence>MSFTFKETSSQAYFVVEKVYRSLLPPVDNDLVEVPGRPGAYHRKTKLGVLEFNFQIRIRQKNVRALNDAKRTIAEWLYSENPEKLVLEKEPDKYYLAKLDGNTDLEEIVKIGKGTLKFICPDPIAFDQYEVLAPIPLGTEAANINVDGTYKTFPVVRATFKKDTTVFLYATENENEQVFLGKPVDVDTETAVPLFTRVLYERFESLPNWQVSTTGVEYGTATGSMRIENVGTGYVTYEDIGTGVNWHGPSRKRSLPEPLDNWKIDFFPRFKTNVAKELGRIELYLLDVNSEIIGKMYIGDRYNASMLVDTKIRIGSDVNGVNILQGSGDKPGVWNDFTGQMQFIKTGSRFQAYIGIINYKTGQHHTRKYEKFVDSKNQFTKKLAQVQIYIAGYGTAPIPVRERMFIDHLDVYKQNIIQKNQVEYIARADDVIEIDHYTKEITKNGMPFKKYLNPVSNLFSLKPGSNAIGFQPSDVADVEVSYRSRWL</sequence>
<evidence type="ECO:0000313" key="4">
    <source>
        <dbReference type="Proteomes" id="UP000481030"/>
    </source>
</evidence>
<organism evidence="3 4">
    <name type="scientific">Cytobacillus depressus</name>
    <dbReference type="NCBI Taxonomy" id="1602942"/>
    <lineage>
        <taxon>Bacteria</taxon>
        <taxon>Bacillati</taxon>
        <taxon>Bacillota</taxon>
        <taxon>Bacilli</taxon>
        <taxon>Bacillales</taxon>
        <taxon>Bacillaceae</taxon>
        <taxon>Cytobacillus</taxon>
    </lineage>
</organism>
<name>A0A6L3UY07_9BACI</name>
<dbReference type="Gene3D" id="2.40.30.200">
    <property type="match status" value="1"/>
</dbReference>
<dbReference type="RefSeq" id="WP_151537222.1">
    <property type="nucleotide sequence ID" value="NZ_WBOS01000022.1"/>
</dbReference>
<evidence type="ECO:0008006" key="5">
    <source>
        <dbReference type="Google" id="ProtNLM"/>
    </source>
</evidence>
<dbReference type="Gene3D" id="2.60.120.860">
    <property type="match status" value="1"/>
</dbReference>
<evidence type="ECO:0000259" key="1">
    <source>
        <dbReference type="Pfam" id="PF05709"/>
    </source>
</evidence>
<comment type="caution">
    <text evidence="3">The sequence shown here is derived from an EMBL/GenBank/DDBJ whole genome shotgun (WGS) entry which is preliminary data.</text>
</comment>
<proteinExistence type="predicted"/>
<dbReference type="EMBL" id="WBOS01000022">
    <property type="protein sequence ID" value="KAB2328924.1"/>
    <property type="molecule type" value="Genomic_DNA"/>
</dbReference>
<dbReference type="InterPro" id="IPR006520">
    <property type="entry name" value="Dit_BPSPP_N"/>
</dbReference>
<dbReference type="NCBIfam" id="TIGR01633">
    <property type="entry name" value="phi3626_gp14_N"/>
    <property type="match status" value="1"/>
</dbReference>
<feature type="domain" description="Siphovirus-type tail component RIFT-related" evidence="1">
    <location>
        <begin position="12"/>
        <end position="120"/>
    </location>
</feature>
<dbReference type="OrthoDB" id="3078561at2"/>
<dbReference type="Proteomes" id="UP000481030">
    <property type="component" value="Unassembled WGS sequence"/>
</dbReference>
<protein>
    <recommendedName>
        <fullName evidence="5">Phage tail family protein</fullName>
    </recommendedName>
</protein>
<gene>
    <name evidence="3" type="ORF">F7731_23510</name>
</gene>
<dbReference type="InterPro" id="IPR008841">
    <property type="entry name" value="Siphovirus-type_tail_N"/>
</dbReference>
<reference evidence="3 4" key="1">
    <citation type="journal article" date="2016" name="Antonie Van Leeuwenhoek">
        <title>Bacillus depressus sp. nov., isolated from soil of a sunflower field.</title>
        <authorList>
            <person name="Wei X."/>
            <person name="Xin D."/>
            <person name="Xin Y."/>
            <person name="Zhang H."/>
            <person name="Wang T."/>
            <person name="Zhang J."/>
        </authorList>
    </citation>
    <scope>NUCLEOTIDE SEQUENCE [LARGE SCALE GENOMIC DNA]</scope>
    <source>
        <strain evidence="3 4">BZ1</strain>
    </source>
</reference>
<feature type="domain" description="Siphovirus-type tail component C-terminal" evidence="2">
    <location>
        <begin position="408"/>
        <end position="486"/>
    </location>
</feature>
<dbReference type="AlphaFoldDB" id="A0A6L3UY07"/>
<dbReference type="Pfam" id="PF05709">
    <property type="entry name" value="Sipho_tail"/>
    <property type="match status" value="1"/>
</dbReference>